<feature type="domain" description="DUF5724" evidence="3">
    <location>
        <begin position="32"/>
        <end position="1260"/>
    </location>
</feature>
<sequence>MARSWYEMTVEVKESFYEISDTLQGDEQKIAELCIKLMQTVYVANSEAYEPLCKKLDELAGGDDARLFDPLLTVAERLAGAEITPPLQYVIQHATEYPYSIGYMRKPYRTRNIQLHKDRIISKIGSLLRLYGGGFDLHEYLQQPNYEWHNMPDEFAIPDLIAYALDEGDTTARGLLMDIIHGENQAVLLKHSMLRGMLMSHQQDCYKTVADLLVAARLQEGLRQTIAEMMDEGTIESMNTLLGTIIEHDLIRYSAIVRALDVWTGMNLEASQQRVAQQVIQYVYDALKDDALRQEWLTSENANQIYISLWATAVHEELDLPARIQTVIDSDIRYRKLVALYVLANSQYDELRFTIARKLLHEQELNPATDPELVYSVMVNYVYGCEFVWEYIDDAFNSERVMKIRRTPALEDQAERERDFARIRTLLQMMPSNELSGTSDTLTFSSYHLHTDLLMNKLLYLASYEPDPVRISQILDMKDRMSPDLRGQILEYVIKDGEDPAQRRFALDALSDKSMSNREKAVRCATNFTLNDEEIQRFEDLFRLKTGSLRQGGIRMLLSQPEERLEPVIPRLLSSKNELQRLAGLELLNELQGKSSRQEQFARLVQAAASLTEPTAKEQVLLDKLQGEQEEYTASNGFGLYDPKQPEPFLNQPVDIGNFHTKSDVFTMKPERIKQIFQELNDLVYEHRDVEYEVNYSNSFKYELILGNSLQAQTSLPPFQPVPETYNELDDFPMAEVWRSYFNKLKLTPNELLQLQFHIRLDNLKVTIHNVSYFWHYRQYFPNNENLLSGWREEYIKSVYPVDQILDIQQAREKIQYRNHIQSLLTALAAEMLDQEAYHISNLAIHELLQSFPKEHLKKEAFVLNLMIHPWVGTLTQHRVNDESFKERFRTLYEIEQMSNELEYLHGSNTLDDYARAHQMGFISDQTIYRLVMEDSKNHHQFMMHMTRRYTSTNVVDRFPNLEPIRDNIIVRVLDIELKRGELPTPVSPIAANIGNFYGMKYFVSILTHLQKETFVRGYMYGGNFTKKEMFSFLLKNCYPLEGEDETLLAELLQSQPVSERRLLEAAMYAPQWLEIVAKYLNWKGLRSAAWYFHAHINETFSAEKETIVAHYSPITPQQFNDGAFDLNWFLQAYDELGAERFAILYDCAKYISGGANHRRSQLFADAVLGKLELEKTQKQVADKRTKDQLLAYSLIPLASGEARDTDLRERYEFIQLFLKQSKAFGAQRRASESTTAAIALDNLARNAGYADVTRLTWDLEARKLDELLFYFNDYEVEPGLLVRLDIDNEGQTSVLASKDGKLLKSVPSRLNKDEYIVKLKELKTDLRDQYKRARQELERSMINETAFRAEEIVKLLNNPVLAPLFKSLVFRKVADGSLGYLSEDGMSLNTAFAPEPTTLQATDEVNVAHPIHLFESGQWQAFQHDALERQFYAQQADRADQVRREPFKQVFRELYLPNADEKASGIISRRYAGHQVQPSKTSALLRGRGWTVSYEEGLQKVDYKHNLIASIYALADWFSPADTEAPTLETVQFHDRSTYKPIPLEDVPPIVFSEVMRDLDLVVSVAHVGGVDPEASLTTIELRRVIVEETTRLLKLDNVKIDRNHAMIQGKLGEYNVHLGSAIVHKQTVGAIHIVPVHSQHRGRLFLPFLDEDPRTAEIVSKILLLAEDQKIKDPQILEQLRQ</sequence>
<feature type="domain" description="DUF7737" evidence="4">
    <location>
        <begin position="1582"/>
        <end position="1682"/>
    </location>
</feature>
<dbReference type="Pfam" id="PF13569">
    <property type="entry name" value="DUF4132"/>
    <property type="match status" value="1"/>
</dbReference>
<protein>
    <recommendedName>
        <fullName evidence="7">DUF4132 domain-containing protein</fullName>
    </recommendedName>
</protein>
<evidence type="ECO:0008006" key="7">
    <source>
        <dbReference type="Google" id="ProtNLM"/>
    </source>
</evidence>
<dbReference type="InterPro" id="IPR025406">
    <property type="entry name" value="DUF4132"/>
</dbReference>
<organism evidence="5 6">
    <name type="scientific">Paenibacillus hunanensis</name>
    <dbReference type="NCBI Taxonomy" id="539262"/>
    <lineage>
        <taxon>Bacteria</taxon>
        <taxon>Bacillati</taxon>
        <taxon>Bacillota</taxon>
        <taxon>Bacilli</taxon>
        <taxon>Bacillales</taxon>
        <taxon>Paenibacillaceae</taxon>
        <taxon>Paenibacillus</taxon>
    </lineage>
</organism>
<name>A0ABU1IXN9_9BACL</name>
<feature type="domain" description="DUF4132" evidence="2">
    <location>
        <begin position="1301"/>
        <end position="1491"/>
    </location>
</feature>
<evidence type="ECO:0000259" key="3">
    <source>
        <dbReference type="Pfam" id="PF18991"/>
    </source>
</evidence>
<evidence type="ECO:0000259" key="2">
    <source>
        <dbReference type="Pfam" id="PF13569"/>
    </source>
</evidence>
<keyword evidence="1" id="KW-0175">Coiled coil</keyword>
<dbReference type="EMBL" id="JAVDQH010000006">
    <property type="protein sequence ID" value="MDR6244003.1"/>
    <property type="molecule type" value="Genomic_DNA"/>
</dbReference>
<proteinExistence type="predicted"/>
<dbReference type="RefSeq" id="WP_229685751.1">
    <property type="nucleotide sequence ID" value="NZ_BMMB01000005.1"/>
</dbReference>
<dbReference type="Pfam" id="PF24879">
    <property type="entry name" value="DUF7737"/>
    <property type="match status" value="1"/>
</dbReference>
<reference evidence="5 6" key="1">
    <citation type="submission" date="2023-07" db="EMBL/GenBank/DDBJ databases">
        <title>Genomic Encyclopedia of Type Strains, Phase IV (KMG-IV): sequencing the most valuable type-strain genomes for metagenomic binning, comparative biology and taxonomic classification.</title>
        <authorList>
            <person name="Goeker M."/>
        </authorList>
    </citation>
    <scope>NUCLEOTIDE SEQUENCE [LARGE SCALE GENOMIC DNA]</scope>
    <source>
        <strain evidence="5 6">DSM 22170</strain>
    </source>
</reference>
<evidence type="ECO:0000259" key="4">
    <source>
        <dbReference type="Pfam" id="PF24879"/>
    </source>
</evidence>
<evidence type="ECO:0000256" key="1">
    <source>
        <dbReference type="SAM" id="Coils"/>
    </source>
</evidence>
<dbReference type="Pfam" id="PF18991">
    <property type="entry name" value="DUF5724"/>
    <property type="match status" value="1"/>
</dbReference>
<feature type="coiled-coil region" evidence="1">
    <location>
        <begin position="1317"/>
        <end position="1344"/>
    </location>
</feature>
<comment type="caution">
    <text evidence="5">The sequence shown here is derived from an EMBL/GenBank/DDBJ whole genome shotgun (WGS) entry which is preliminary data.</text>
</comment>
<evidence type="ECO:0000313" key="5">
    <source>
        <dbReference type="EMBL" id="MDR6244003.1"/>
    </source>
</evidence>
<accession>A0ABU1IXN9</accession>
<dbReference type="InterPro" id="IPR056639">
    <property type="entry name" value="DUF7737"/>
</dbReference>
<keyword evidence="6" id="KW-1185">Reference proteome</keyword>
<evidence type="ECO:0000313" key="6">
    <source>
        <dbReference type="Proteomes" id="UP001185028"/>
    </source>
</evidence>
<dbReference type="InterPro" id="IPR043782">
    <property type="entry name" value="DUF5724"/>
</dbReference>
<gene>
    <name evidence="5" type="ORF">JOC58_001896</name>
</gene>
<dbReference type="Proteomes" id="UP001185028">
    <property type="component" value="Unassembled WGS sequence"/>
</dbReference>